<sequence length="512" mass="57569">MLRLFLFCFLALGAHSKFTIVFPHHQKGNWKNVPSTYHYCPSSSDQNWHNDLTGVSLHVKIPKSHKAIQADGWMCHAAKWVTTCDFRWYGPKYITHSIHSMSPTLEQCKTSIEQTKQGVWINPGFPPQSCGYATVTDAEVVVVQATPHHVLVDEYTGEWIDSQLVGGKCSKEVCQTVHNSTVWHADYKITGLCESNLASVDITFFSEDGQKTSLGKPNTGFRSNHFAYESGEKACRMQYCTQWGIRLPSGVWFELVDKDLFQAAKLPECPRGSSISAPSQTSVDVSLIQDVERILDYSLCQETWSKIRAKLPVSPVDLSYLAPKNPGSGPAFTIINGTLKYFETRYIRVDISNPIIPHMVGTMSGTTTERELWNDWYPYEDVEIGPNGVLKTPTGFKFPLYMIGHGMLDSDLHKSSQAQVFEHPHAKDAASQLPDDETLFFGDTGLSKNPVELVEGWFSSWKSTLASFFLIIGLGVALIFIIRIIVAIRYKYKGRKTQKIYNDVEMSRLGNK</sequence>
<gene>
    <name evidence="18" type="primary">G</name>
</gene>
<evidence type="ECO:0000259" key="16">
    <source>
        <dbReference type="Pfam" id="PF00974"/>
    </source>
</evidence>
<dbReference type="EMBL" id="HQ660076">
    <property type="protein sequence ID" value="AEI52254.1"/>
    <property type="molecule type" value="Viral_cRNA"/>
</dbReference>
<proteinExistence type="inferred from homology"/>
<evidence type="ECO:0000256" key="12">
    <source>
        <dbReference type="ARBA" id="ARBA00023136"/>
    </source>
</evidence>
<evidence type="ECO:0000259" key="17">
    <source>
        <dbReference type="Pfam" id="PF24833"/>
    </source>
</evidence>
<accession>F8SPF4</accession>
<organism evidence="18 19">
    <name type="scientific">Maraba virus</name>
    <dbReference type="NCBI Taxonomy" id="1046251"/>
    <lineage>
        <taxon>Viruses</taxon>
        <taxon>Riboviria</taxon>
        <taxon>Orthornavirae</taxon>
        <taxon>Negarnaviricota</taxon>
        <taxon>Haploviricotina</taxon>
        <taxon>Monjiviricetes</taxon>
        <taxon>Mononegavirales</taxon>
        <taxon>Rhabdoviridae</taxon>
        <taxon>Alpharhabdovirinae</taxon>
        <taxon>Vesiculovirus</taxon>
        <taxon>Vesiculovirus maraba</taxon>
    </lineage>
</organism>
<keyword evidence="4" id="KW-0945">Host-virus interaction</keyword>
<comment type="subcellular location">
    <subcellularLocation>
        <location evidence="1">Host membrane</location>
        <topology evidence="1">Single-pass type I membrane protein</topology>
    </subcellularLocation>
    <subcellularLocation>
        <location evidence="2">Virion membrane</location>
        <topology evidence="2">Single-pass type I membrane protein</topology>
    </subcellularLocation>
</comment>
<keyword evidence="9" id="KW-1043">Host membrane</keyword>
<keyword evidence="7" id="KW-1161">Viral attachment to host cell</keyword>
<dbReference type="GO" id="GO:0033644">
    <property type="term" value="C:host cell membrane"/>
    <property type="evidence" value="ECO:0007669"/>
    <property type="project" value="UniProtKB-SubCell"/>
</dbReference>
<evidence type="ECO:0000256" key="9">
    <source>
        <dbReference type="ARBA" id="ARBA00022870"/>
    </source>
</evidence>
<evidence type="ECO:0000256" key="8">
    <source>
        <dbReference type="ARBA" id="ARBA00022844"/>
    </source>
</evidence>
<evidence type="ECO:0000256" key="7">
    <source>
        <dbReference type="ARBA" id="ARBA00022804"/>
    </source>
</evidence>
<dbReference type="OrthoDB" id="21147at10239"/>
<dbReference type="GO" id="GO:0046718">
    <property type="term" value="P:symbiont entry into host cell"/>
    <property type="evidence" value="ECO:0007669"/>
    <property type="project" value="UniProtKB-KW"/>
</dbReference>
<dbReference type="SUPFAM" id="SSF161008">
    <property type="entry name" value="Viral glycoprotein ectodomain-like"/>
    <property type="match status" value="1"/>
</dbReference>
<dbReference type="Pfam" id="PF24833">
    <property type="entry name" value="Rhabdo_glycop_CD"/>
    <property type="match status" value="1"/>
</dbReference>
<evidence type="ECO:0000256" key="6">
    <source>
        <dbReference type="ARBA" id="ARBA00022729"/>
    </source>
</evidence>
<evidence type="ECO:0000256" key="11">
    <source>
        <dbReference type="ARBA" id="ARBA00022989"/>
    </source>
</evidence>
<feature type="transmembrane region" description="Helical" evidence="15">
    <location>
        <begin position="465"/>
        <end position="486"/>
    </location>
</feature>
<keyword evidence="6" id="KW-0732">Signal</keyword>
<dbReference type="Gene3D" id="2.30.30.640">
    <property type="match status" value="2"/>
</dbReference>
<protein>
    <submittedName>
        <fullName evidence="18">Glycoprotein</fullName>
    </submittedName>
</protein>
<dbReference type="Proteomes" id="UP000151729">
    <property type="component" value="Segment"/>
</dbReference>
<evidence type="ECO:0000256" key="2">
    <source>
        <dbReference type="ARBA" id="ARBA00004563"/>
    </source>
</evidence>
<evidence type="ECO:0000256" key="15">
    <source>
        <dbReference type="SAM" id="Phobius"/>
    </source>
</evidence>
<evidence type="ECO:0000256" key="10">
    <source>
        <dbReference type="ARBA" id="ARBA00022879"/>
    </source>
</evidence>
<dbReference type="InterPro" id="IPR001903">
    <property type="entry name" value="Rhabdo_glycop_FD"/>
</dbReference>
<reference evidence="18 19" key="1">
    <citation type="journal article" date="2010" name="Mol. Ther.">
        <title>Identification of genetically modified Maraba virus as an oncolytic rhabdovirus.</title>
        <authorList>
            <person name="Brun J."/>
            <person name="McManus D."/>
            <person name="Lefebvre C."/>
            <person name="Hu K."/>
            <person name="Falls T."/>
            <person name="Atkins H."/>
            <person name="Bell J.C."/>
            <person name="McCart J.A."/>
            <person name="Mahoney D."/>
            <person name="Stojdl D.F."/>
        </authorList>
    </citation>
    <scope>NUCLEOTIDE SEQUENCE [LARGE SCALE GENOMIC DNA]</scope>
</reference>
<evidence type="ECO:0000313" key="19">
    <source>
        <dbReference type="Proteomes" id="UP000151729"/>
    </source>
</evidence>
<keyword evidence="11 15" id="KW-1133">Transmembrane helix</keyword>
<name>F8SPF4_9RHAB</name>
<dbReference type="InterPro" id="IPR055447">
    <property type="entry name" value="Rhabdo_glycop_CD"/>
</dbReference>
<dbReference type="KEGG" id="vg:20712499"/>
<evidence type="ECO:0000313" key="18">
    <source>
        <dbReference type="EMBL" id="AEI52254.1"/>
    </source>
</evidence>
<keyword evidence="5 15" id="KW-0812">Transmembrane</keyword>
<dbReference type="GO" id="GO:0019031">
    <property type="term" value="C:viral envelope"/>
    <property type="evidence" value="ECO:0007669"/>
    <property type="project" value="UniProtKB-KW"/>
</dbReference>
<keyword evidence="12 15" id="KW-0472">Membrane</keyword>
<feature type="domain" description="Spike glycoprotein G central" evidence="17">
    <location>
        <begin position="268"/>
        <end position="388"/>
    </location>
</feature>
<dbReference type="GeneID" id="20712499"/>
<keyword evidence="19" id="KW-1185">Reference proteome</keyword>
<dbReference type="GO" id="GO:0019062">
    <property type="term" value="P:virion attachment to host cell"/>
    <property type="evidence" value="ECO:0007669"/>
    <property type="project" value="UniProtKB-KW"/>
</dbReference>
<evidence type="ECO:0000256" key="1">
    <source>
        <dbReference type="ARBA" id="ARBA00004313"/>
    </source>
</evidence>
<dbReference type="SMR" id="F8SPF4"/>
<dbReference type="Gene3D" id="2.30.29.130">
    <property type="match status" value="1"/>
</dbReference>
<dbReference type="GO" id="GO:0055036">
    <property type="term" value="C:virion membrane"/>
    <property type="evidence" value="ECO:0007669"/>
    <property type="project" value="UniProtKB-SubCell"/>
</dbReference>
<keyword evidence="8" id="KW-0946">Virion</keyword>
<evidence type="ECO:0000256" key="13">
    <source>
        <dbReference type="ARBA" id="ARBA00023180"/>
    </source>
</evidence>
<keyword evidence="14" id="KW-1160">Virus entry into host cell</keyword>
<keyword evidence="13" id="KW-0325">Glycoprotein</keyword>
<keyword evidence="10" id="KW-0261">Viral envelope protein</keyword>
<evidence type="ECO:0000256" key="3">
    <source>
        <dbReference type="ARBA" id="ARBA00005473"/>
    </source>
</evidence>
<evidence type="ECO:0000256" key="5">
    <source>
        <dbReference type="ARBA" id="ARBA00022692"/>
    </source>
</evidence>
<evidence type="ECO:0000256" key="4">
    <source>
        <dbReference type="ARBA" id="ARBA00022581"/>
    </source>
</evidence>
<evidence type="ECO:0000256" key="14">
    <source>
        <dbReference type="ARBA" id="ARBA00023296"/>
    </source>
</evidence>
<feature type="domain" description="Spike glycoprotein fusion" evidence="16">
    <location>
        <begin position="71"/>
        <end position="169"/>
    </location>
</feature>
<dbReference type="RefSeq" id="YP_009091829.1">
    <property type="nucleotide sequence ID" value="NC_025255.1"/>
</dbReference>
<comment type="similarity">
    <text evidence="3">Belongs to the vesiculovirus glycoprotein family.</text>
</comment>
<dbReference type="Pfam" id="PF00974">
    <property type="entry name" value="Rhabdo_glycop_FD"/>
    <property type="match status" value="1"/>
</dbReference>